<evidence type="ECO:0000256" key="3">
    <source>
        <dbReference type="ARBA" id="ARBA00022730"/>
    </source>
</evidence>
<comment type="similarity">
    <text evidence="2 8 9">Belongs to the universal ribosomal protein uS5 family.</text>
</comment>
<dbReference type="FunFam" id="3.30.230.10:FF:000002">
    <property type="entry name" value="30S ribosomal protein S5"/>
    <property type="match status" value="1"/>
</dbReference>
<dbReference type="Gene3D" id="3.30.230.10">
    <property type="match status" value="1"/>
</dbReference>
<dbReference type="GO" id="GO:0015935">
    <property type="term" value="C:small ribosomal subunit"/>
    <property type="evidence" value="ECO:0007669"/>
    <property type="project" value="InterPro"/>
</dbReference>
<dbReference type="RefSeq" id="WP_153714348.1">
    <property type="nucleotide sequence ID" value="NZ_CP045871.1"/>
</dbReference>
<dbReference type="OrthoDB" id="9809045at2"/>
<dbReference type="InterPro" id="IPR020568">
    <property type="entry name" value="Ribosomal_Su5_D2-typ_SF"/>
</dbReference>
<evidence type="ECO:0000256" key="8">
    <source>
        <dbReference type="HAMAP-Rule" id="MF_01307"/>
    </source>
</evidence>
<dbReference type="GO" id="GO:0003735">
    <property type="term" value="F:structural constituent of ribosome"/>
    <property type="evidence" value="ECO:0007669"/>
    <property type="project" value="UniProtKB-UniRule"/>
</dbReference>
<keyword evidence="4 8" id="KW-0694">RNA-binding</keyword>
<dbReference type="PANTHER" id="PTHR48277">
    <property type="entry name" value="MITOCHONDRIAL RIBOSOMAL PROTEIN S5"/>
    <property type="match status" value="1"/>
</dbReference>
<evidence type="ECO:0000313" key="11">
    <source>
        <dbReference type="EMBL" id="QGG80844.1"/>
    </source>
</evidence>
<dbReference type="GO" id="GO:0042254">
    <property type="term" value="P:ribosome biogenesis"/>
    <property type="evidence" value="ECO:0007669"/>
    <property type="project" value="UniProtKB-ARBA"/>
</dbReference>
<accession>A0A5Q2QCK8</accession>
<dbReference type="PROSITE" id="PS50881">
    <property type="entry name" value="S5_DSRBD"/>
    <property type="match status" value="1"/>
</dbReference>
<dbReference type="InterPro" id="IPR014721">
    <property type="entry name" value="Ribsml_uS5_D2-typ_fold_subgr"/>
</dbReference>
<dbReference type="GO" id="GO:0006412">
    <property type="term" value="P:translation"/>
    <property type="evidence" value="ECO:0007669"/>
    <property type="project" value="UniProtKB-UniRule"/>
</dbReference>
<dbReference type="InterPro" id="IPR005324">
    <property type="entry name" value="Ribosomal_uS5_C"/>
</dbReference>
<dbReference type="InterPro" id="IPR018192">
    <property type="entry name" value="Ribosomal_uS5_N_CS"/>
</dbReference>
<organism evidence="11 12">
    <name type="scientific">Litorivicinus lipolyticus</name>
    <dbReference type="NCBI Taxonomy" id="418701"/>
    <lineage>
        <taxon>Bacteria</taxon>
        <taxon>Pseudomonadati</taxon>
        <taxon>Pseudomonadota</taxon>
        <taxon>Gammaproteobacteria</taxon>
        <taxon>Oceanospirillales</taxon>
        <taxon>Litorivicinaceae</taxon>
        <taxon>Litorivicinus</taxon>
    </lineage>
</organism>
<dbReference type="GO" id="GO:0019843">
    <property type="term" value="F:rRNA binding"/>
    <property type="evidence" value="ECO:0007669"/>
    <property type="project" value="UniProtKB-UniRule"/>
</dbReference>
<dbReference type="GO" id="GO:0005737">
    <property type="term" value="C:cytoplasm"/>
    <property type="evidence" value="ECO:0007669"/>
    <property type="project" value="UniProtKB-ARBA"/>
</dbReference>
<name>A0A5Q2QCK8_9GAMM</name>
<evidence type="ECO:0000259" key="10">
    <source>
        <dbReference type="PROSITE" id="PS50881"/>
    </source>
</evidence>
<dbReference type="InterPro" id="IPR005712">
    <property type="entry name" value="Ribosomal_uS5_bac-type"/>
</dbReference>
<dbReference type="EMBL" id="CP045871">
    <property type="protein sequence ID" value="QGG80844.1"/>
    <property type="molecule type" value="Genomic_DNA"/>
</dbReference>
<dbReference type="InterPro" id="IPR000851">
    <property type="entry name" value="Ribosomal_uS5"/>
</dbReference>
<evidence type="ECO:0000256" key="7">
    <source>
        <dbReference type="ARBA" id="ARBA00035255"/>
    </source>
</evidence>
<dbReference type="Pfam" id="PF03719">
    <property type="entry name" value="Ribosomal_S5_C"/>
    <property type="match status" value="1"/>
</dbReference>
<evidence type="ECO:0000256" key="2">
    <source>
        <dbReference type="ARBA" id="ARBA00008945"/>
    </source>
</evidence>
<dbReference type="PROSITE" id="PS00585">
    <property type="entry name" value="RIBOSOMAL_S5"/>
    <property type="match status" value="1"/>
</dbReference>
<evidence type="ECO:0000256" key="9">
    <source>
        <dbReference type="RuleBase" id="RU003823"/>
    </source>
</evidence>
<evidence type="ECO:0000256" key="6">
    <source>
        <dbReference type="ARBA" id="ARBA00023274"/>
    </source>
</evidence>
<comment type="domain">
    <text evidence="8">The N-terminal domain interacts with the head of the 30S subunit; the C-terminal domain interacts with the body and contacts protein S4. The interaction surface between S4 and S5 is involved in control of translational fidelity.</text>
</comment>
<dbReference type="KEGG" id="llp:GH975_09790"/>
<comment type="function">
    <text evidence="1 8">Located at the back of the 30S subunit body where it stabilizes the conformation of the head with respect to the body.</text>
</comment>
<dbReference type="Proteomes" id="UP000388235">
    <property type="component" value="Chromosome"/>
</dbReference>
<dbReference type="Gene3D" id="3.30.160.20">
    <property type="match status" value="1"/>
</dbReference>
<evidence type="ECO:0000256" key="1">
    <source>
        <dbReference type="ARBA" id="ARBA00003093"/>
    </source>
</evidence>
<keyword evidence="6 8" id="KW-0687">Ribonucleoprotein</keyword>
<comment type="subunit">
    <text evidence="8">Part of the 30S ribosomal subunit. Contacts proteins S4 and S8.</text>
</comment>
<evidence type="ECO:0000256" key="4">
    <source>
        <dbReference type="ARBA" id="ARBA00022884"/>
    </source>
</evidence>
<dbReference type="HAMAP" id="MF_01307_B">
    <property type="entry name" value="Ribosomal_uS5_B"/>
    <property type="match status" value="1"/>
</dbReference>
<dbReference type="NCBIfam" id="TIGR01021">
    <property type="entry name" value="rpsE_bact"/>
    <property type="match status" value="1"/>
</dbReference>
<protein>
    <recommendedName>
        <fullName evidence="7 8">Small ribosomal subunit protein uS5</fullName>
    </recommendedName>
</protein>
<dbReference type="SUPFAM" id="SSF54211">
    <property type="entry name" value="Ribosomal protein S5 domain 2-like"/>
    <property type="match status" value="1"/>
</dbReference>
<gene>
    <name evidence="8 11" type="primary">rpsE</name>
    <name evidence="11" type="ORF">GH975_09790</name>
</gene>
<dbReference type="InterPro" id="IPR013810">
    <property type="entry name" value="Ribosomal_uS5_N"/>
</dbReference>
<reference evidence="11 12" key="1">
    <citation type="submission" date="2019-11" db="EMBL/GenBank/DDBJ databases">
        <authorList>
            <person name="Khan S.A."/>
            <person name="Jeon C.O."/>
            <person name="Chun B.H."/>
        </authorList>
    </citation>
    <scope>NUCLEOTIDE SEQUENCE [LARGE SCALE GENOMIC DNA]</scope>
    <source>
        <strain evidence="11 12">IMCC 1097</strain>
    </source>
</reference>
<comment type="function">
    <text evidence="8">With S4 and S12 plays an important role in translational accuracy.</text>
</comment>
<dbReference type="SUPFAM" id="SSF54768">
    <property type="entry name" value="dsRNA-binding domain-like"/>
    <property type="match status" value="1"/>
</dbReference>
<sequence>MAAKQDNAGDLQEKLVQINRVAKVVKGGRIFGFTALTVVGDGEGRVGFGRGKAREVPVAIQKAMENARRNMVSVDLDGDTIQYPVKARHGAAKIYMQPASAGTGVIAGGAMRAVLEMAGVQNVLAKCYGSTNPVNVVRATINGLRDMQSPESVAARRGKSVKEITG</sequence>
<keyword evidence="5 8" id="KW-0689">Ribosomal protein</keyword>
<dbReference type="PANTHER" id="PTHR48277:SF1">
    <property type="entry name" value="MITOCHONDRIAL RIBOSOMAL PROTEIN S5"/>
    <property type="match status" value="1"/>
</dbReference>
<evidence type="ECO:0000313" key="12">
    <source>
        <dbReference type="Proteomes" id="UP000388235"/>
    </source>
</evidence>
<evidence type="ECO:0000256" key="5">
    <source>
        <dbReference type="ARBA" id="ARBA00022980"/>
    </source>
</evidence>
<proteinExistence type="inferred from homology"/>
<keyword evidence="3 8" id="KW-0699">rRNA-binding</keyword>
<dbReference type="Pfam" id="PF00333">
    <property type="entry name" value="Ribosomal_S5"/>
    <property type="match status" value="1"/>
</dbReference>
<dbReference type="FunFam" id="3.30.160.20:FF:000001">
    <property type="entry name" value="30S ribosomal protein S5"/>
    <property type="match status" value="1"/>
</dbReference>
<feature type="domain" description="S5 DRBM" evidence="10">
    <location>
        <begin position="11"/>
        <end position="74"/>
    </location>
</feature>
<dbReference type="AlphaFoldDB" id="A0A5Q2QCK8"/>
<keyword evidence="12" id="KW-1185">Reference proteome</keyword>